<dbReference type="InterPro" id="IPR027417">
    <property type="entry name" value="P-loop_NTPase"/>
</dbReference>
<dbReference type="Pfam" id="PF13635">
    <property type="entry name" value="DUF4143"/>
    <property type="match status" value="1"/>
</dbReference>
<proteinExistence type="predicted"/>
<evidence type="ECO:0000259" key="1">
    <source>
        <dbReference type="Pfam" id="PF13173"/>
    </source>
</evidence>
<reference evidence="3 4" key="1">
    <citation type="submission" date="2013-06" db="EMBL/GenBank/DDBJ databases">
        <authorList>
            <person name="Weinstock G."/>
            <person name="Sodergren E."/>
            <person name="Lobos E.A."/>
            <person name="Fulton L."/>
            <person name="Fulton R."/>
            <person name="Courtney L."/>
            <person name="Fronick C."/>
            <person name="O'Laughlin M."/>
            <person name="Godfrey J."/>
            <person name="Wilson R.M."/>
            <person name="Miner T."/>
            <person name="Farmer C."/>
            <person name="Delehaunty K."/>
            <person name="Cordes M."/>
            <person name="Minx P."/>
            <person name="Tomlinson C."/>
            <person name="Chen J."/>
            <person name="Wollam A."/>
            <person name="Pepin K.H."/>
            <person name="Bhonagiri V."/>
            <person name="Zhang X."/>
            <person name="Warren W."/>
            <person name="Mitreva M."/>
            <person name="Mardis E.R."/>
            <person name="Wilson R.K."/>
        </authorList>
    </citation>
    <scope>NUCLEOTIDE SEQUENCE [LARGE SCALE GENOMIC DNA]</scope>
    <source>
        <strain evidence="3 4">ATCC 27803</strain>
    </source>
</reference>
<name>U2PAG4_9FIRM</name>
<sequence>MTKIISEVNLVNIARDKYLRDLINRMNNGMIKVVTGIRRSGKSYLLFKLFYEYLLSQGVLESHIIKIELDQRKNRIYRDPDVILDYIETLIEDDKQYYILLDEVQMLNDFEEVLNSLLHISNVDIYVTGSNSKFLSKDVITEFRGRGDEIHVFPLTFKEFMQVYDGDMYRGFADYIVYGGLPLISTMKTETQKVNYLTNLFNETYLKDIIERNHIEKTQELEDLINVLASAIGSLTNPPKIQATFKSSIGSAISINTIRQYIEYLEDAFIISKAQRYNIKGRKYIGTPLKYYFEDIGLRNARLGFRQVEETHLMENIIYNELRYRGYSVDVGVVEKREMSENGKQIRKALEIDFVANLGSQRYYIQSALSMPTPEKQIQEKTSLINVADSFKKIIIVKDIVNVKRDENGIVTMSIYDFLLKENSLDL</sequence>
<feature type="domain" description="DUF4143" evidence="2">
    <location>
        <begin position="207"/>
        <end position="366"/>
    </location>
</feature>
<protein>
    <recommendedName>
        <fullName evidence="5">AAA domain-containing protein</fullName>
    </recommendedName>
</protein>
<dbReference type="PATRIC" id="fig|649755.3.peg.1908"/>
<dbReference type="EMBL" id="AWVI01000139">
    <property type="protein sequence ID" value="ERK40689.1"/>
    <property type="molecule type" value="Genomic_DNA"/>
</dbReference>
<evidence type="ECO:0000259" key="2">
    <source>
        <dbReference type="Pfam" id="PF13635"/>
    </source>
</evidence>
<dbReference type="SUPFAM" id="SSF52540">
    <property type="entry name" value="P-loop containing nucleoside triphosphate hydrolases"/>
    <property type="match status" value="1"/>
</dbReference>
<dbReference type="HOGENOM" id="CLU_041527_1_0_9"/>
<dbReference type="InterPro" id="IPR041682">
    <property type="entry name" value="AAA_14"/>
</dbReference>
<comment type="caution">
    <text evidence="3">The sequence shown here is derived from an EMBL/GenBank/DDBJ whole genome shotgun (WGS) entry which is preliminary data.</text>
</comment>
<evidence type="ECO:0000313" key="3">
    <source>
        <dbReference type="EMBL" id="ERK40689.1"/>
    </source>
</evidence>
<dbReference type="AlphaFoldDB" id="U2PAG4"/>
<dbReference type="PANTHER" id="PTHR33295:SF18">
    <property type="entry name" value="AAA+ ATPASE DOMAIN-CONTAINING PROTEIN"/>
    <property type="match status" value="1"/>
</dbReference>
<dbReference type="Pfam" id="PF13173">
    <property type="entry name" value="AAA_14"/>
    <property type="match status" value="1"/>
</dbReference>
<dbReference type="Gene3D" id="3.40.50.300">
    <property type="entry name" value="P-loop containing nucleotide triphosphate hydrolases"/>
    <property type="match status" value="1"/>
</dbReference>
<dbReference type="PANTHER" id="PTHR33295">
    <property type="entry name" value="ATPASE"/>
    <property type="match status" value="1"/>
</dbReference>
<dbReference type="InterPro" id="IPR025420">
    <property type="entry name" value="DUF4143"/>
</dbReference>
<dbReference type="RefSeq" id="WP_248660684.1">
    <property type="nucleotide sequence ID" value="NZ_KI271064.1"/>
</dbReference>
<feature type="domain" description="AAA" evidence="1">
    <location>
        <begin position="30"/>
        <end position="161"/>
    </location>
</feature>
<accession>U2PAG4</accession>
<organism evidence="3 4">
    <name type="scientific">Faecalitalea cylindroides ATCC 27803</name>
    <dbReference type="NCBI Taxonomy" id="649755"/>
    <lineage>
        <taxon>Bacteria</taxon>
        <taxon>Bacillati</taxon>
        <taxon>Bacillota</taxon>
        <taxon>Erysipelotrichia</taxon>
        <taxon>Erysipelotrichales</taxon>
        <taxon>Erysipelotrichaceae</taxon>
        <taxon>Faecalitalea</taxon>
    </lineage>
</organism>
<dbReference type="Proteomes" id="UP000016658">
    <property type="component" value="Unassembled WGS sequence"/>
</dbReference>
<evidence type="ECO:0000313" key="4">
    <source>
        <dbReference type="Proteomes" id="UP000016658"/>
    </source>
</evidence>
<evidence type="ECO:0008006" key="5">
    <source>
        <dbReference type="Google" id="ProtNLM"/>
    </source>
</evidence>
<gene>
    <name evidence="3" type="ORF">HMPREF0367_02080</name>
</gene>